<dbReference type="PANTHER" id="PTHR14119">
    <property type="entry name" value="HYDROLASE"/>
    <property type="match status" value="1"/>
</dbReference>
<dbReference type="PANTHER" id="PTHR14119:SF3">
    <property type="entry name" value="ISOCHORISMATASE DOMAIN-CONTAINING PROTEIN 2"/>
    <property type="match status" value="1"/>
</dbReference>
<dbReference type="InterPro" id="IPR050993">
    <property type="entry name" value="Isochorismatase_domain"/>
</dbReference>
<dbReference type="SUPFAM" id="SSF52499">
    <property type="entry name" value="Isochorismatase-like hydrolases"/>
    <property type="match status" value="1"/>
</dbReference>
<dbReference type="AlphaFoldDB" id="A0A226E125"/>
<evidence type="ECO:0000313" key="4">
    <source>
        <dbReference type="Proteomes" id="UP000198287"/>
    </source>
</evidence>
<dbReference type="OrthoDB" id="269496at2759"/>
<reference evidence="3 4" key="1">
    <citation type="submission" date="2015-12" db="EMBL/GenBank/DDBJ databases">
        <title>The genome of Folsomia candida.</title>
        <authorList>
            <person name="Faddeeva A."/>
            <person name="Derks M.F."/>
            <person name="Anvar Y."/>
            <person name="Smit S."/>
            <person name="Van Straalen N."/>
            <person name="Roelofs D."/>
        </authorList>
    </citation>
    <scope>NUCLEOTIDE SEQUENCE [LARGE SCALE GENOMIC DNA]</scope>
    <source>
        <strain evidence="3 4">VU population</strain>
        <tissue evidence="3">Whole body</tissue>
    </source>
</reference>
<sequence>MAAGMVGRLSGKLIPKNSSLFLCDMQDKFRPSIKYFDAIVSNSGRLLRAASILDMPVVCTEQYPQGLGKTVPELGIEAYGIKALDKTLFSMCLSPVVEQLKKTPDVNSIILCGIEAHVCIQQTALDLKNLGYEVFVVADACSSRGHVERKYAFSLLKQAGCWLTTTESAILALAGGSAHPRFKELQALIKQEGPDTGLMDLNI</sequence>
<name>A0A226E125_FOLCA</name>
<dbReference type="InterPro" id="IPR036380">
    <property type="entry name" value="Isochorismatase-like_sf"/>
</dbReference>
<dbReference type="InterPro" id="IPR000868">
    <property type="entry name" value="Isochorismatase-like_dom"/>
</dbReference>
<dbReference type="CDD" id="cd01012">
    <property type="entry name" value="YcaC_related"/>
    <property type="match status" value="1"/>
</dbReference>
<comment type="similarity">
    <text evidence="1">Belongs to the isochorismatase family.</text>
</comment>
<protein>
    <submittedName>
        <fullName evidence="3">Isochorismatase domain-containing protein 2, mitochondrial</fullName>
    </submittedName>
</protein>
<dbReference type="Gene3D" id="3.40.50.850">
    <property type="entry name" value="Isochorismatase-like"/>
    <property type="match status" value="1"/>
</dbReference>
<dbReference type="STRING" id="158441.A0A226E125"/>
<evidence type="ECO:0000256" key="1">
    <source>
        <dbReference type="ARBA" id="ARBA00006336"/>
    </source>
</evidence>
<evidence type="ECO:0000259" key="2">
    <source>
        <dbReference type="Pfam" id="PF00857"/>
    </source>
</evidence>
<dbReference type="Pfam" id="PF00857">
    <property type="entry name" value="Isochorismatase"/>
    <property type="match status" value="1"/>
</dbReference>
<gene>
    <name evidence="3" type="ORF">Fcan01_14398</name>
</gene>
<evidence type="ECO:0000313" key="3">
    <source>
        <dbReference type="EMBL" id="OXA50677.1"/>
    </source>
</evidence>
<dbReference type="FunFam" id="3.40.50.850:FF:000001">
    <property type="entry name" value="Isochorismatase domain-containing protein 1"/>
    <property type="match status" value="1"/>
</dbReference>
<dbReference type="Proteomes" id="UP000198287">
    <property type="component" value="Unassembled WGS sequence"/>
</dbReference>
<comment type="caution">
    <text evidence="3">The sequence shown here is derived from an EMBL/GenBank/DDBJ whole genome shotgun (WGS) entry which is preliminary data.</text>
</comment>
<keyword evidence="4" id="KW-1185">Reference proteome</keyword>
<dbReference type="OMA" id="HVCVFQT"/>
<proteinExistence type="inferred from homology"/>
<accession>A0A226E125</accession>
<feature type="domain" description="Isochorismatase-like" evidence="2">
    <location>
        <begin position="20"/>
        <end position="168"/>
    </location>
</feature>
<dbReference type="EMBL" id="LNIX01000008">
    <property type="protein sequence ID" value="OXA50677.1"/>
    <property type="molecule type" value="Genomic_DNA"/>
</dbReference>
<organism evidence="3 4">
    <name type="scientific">Folsomia candida</name>
    <name type="common">Springtail</name>
    <dbReference type="NCBI Taxonomy" id="158441"/>
    <lineage>
        <taxon>Eukaryota</taxon>
        <taxon>Metazoa</taxon>
        <taxon>Ecdysozoa</taxon>
        <taxon>Arthropoda</taxon>
        <taxon>Hexapoda</taxon>
        <taxon>Collembola</taxon>
        <taxon>Entomobryomorpha</taxon>
        <taxon>Isotomoidea</taxon>
        <taxon>Isotomidae</taxon>
        <taxon>Proisotominae</taxon>
        <taxon>Folsomia</taxon>
    </lineage>
</organism>